<keyword evidence="1" id="KW-0732">Signal</keyword>
<dbReference type="InterPro" id="IPR007138">
    <property type="entry name" value="ABM_dom"/>
</dbReference>
<protein>
    <submittedName>
        <fullName evidence="3">Antibiotic biosynthesis monooxygenase</fullName>
    </submittedName>
</protein>
<dbReference type="PANTHER" id="PTHR33336:SF3">
    <property type="entry name" value="ABM DOMAIN-CONTAINING PROTEIN"/>
    <property type="match status" value="1"/>
</dbReference>
<dbReference type="Gene3D" id="3.30.70.100">
    <property type="match status" value="1"/>
</dbReference>
<evidence type="ECO:0000313" key="4">
    <source>
        <dbReference type="Proteomes" id="UP000198345"/>
    </source>
</evidence>
<dbReference type="SUPFAM" id="SSF54909">
    <property type="entry name" value="Dimeric alpha+beta barrel"/>
    <property type="match status" value="1"/>
</dbReference>
<dbReference type="AlphaFoldDB" id="A0A226H6X5"/>
<sequence>MKIPSKNTVLMFVTFSSLFICNNAFAQKKDQMVRIAEIEIEHAHLDEYKKILKEESEASVRLEPGVIAIFPMFEKENPNRVRILEIYADKEAYQAHLKTPHFLLYKNSTLKMVKSLKLVEMDALDVKTMPVLFRKYD</sequence>
<feature type="domain" description="ABM" evidence="2">
    <location>
        <begin position="32"/>
        <end position="121"/>
    </location>
</feature>
<keyword evidence="4" id="KW-1185">Reference proteome</keyword>
<keyword evidence="3" id="KW-0560">Oxidoreductase</keyword>
<dbReference type="GO" id="GO:0004497">
    <property type="term" value="F:monooxygenase activity"/>
    <property type="evidence" value="ECO:0007669"/>
    <property type="project" value="UniProtKB-KW"/>
</dbReference>
<comment type="caution">
    <text evidence="3">The sequence shown here is derived from an EMBL/GenBank/DDBJ whole genome shotgun (WGS) entry which is preliminary data.</text>
</comment>
<proteinExistence type="predicted"/>
<keyword evidence="3" id="KW-0503">Monooxygenase</keyword>
<dbReference type="InterPro" id="IPR011008">
    <property type="entry name" value="Dimeric_a/b-barrel"/>
</dbReference>
<reference evidence="3 4" key="1">
    <citation type="submission" date="2016-11" db="EMBL/GenBank/DDBJ databases">
        <title>Whole genomes of Flavobacteriaceae.</title>
        <authorList>
            <person name="Stine C."/>
            <person name="Li C."/>
            <person name="Tadesse D."/>
        </authorList>
    </citation>
    <scope>NUCLEOTIDE SEQUENCE [LARGE SCALE GENOMIC DNA]</scope>
    <source>
        <strain evidence="3 4">DSM 18292</strain>
    </source>
</reference>
<dbReference type="InterPro" id="IPR050744">
    <property type="entry name" value="AI-2_Isomerase_LsrG"/>
</dbReference>
<feature type="chain" id="PRO_5012217758" evidence="1">
    <location>
        <begin position="27"/>
        <end position="137"/>
    </location>
</feature>
<dbReference type="PROSITE" id="PS51725">
    <property type="entry name" value="ABM"/>
    <property type="match status" value="1"/>
</dbReference>
<gene>
    <name evidence="3" type="ORF">B0A66_13285</name>
</gene>
<evidence type="ECO:0000313" key="3">
    <source>
        <dbReference type="EMBL" id="OXA89975.1"/>
    </source>
</evidence>
<evidence type="ECO:0000256" key="1">
    <source>
        <dbReference type="SAM" id="SignalP"/>
    </source>
</evidence>
<evidence type="ECO:0000259" key="2">
    <source>
        <dbReference type="PROSITE" id="PS51725"/>
    </source>
</evidence>
<accession>A0A226H6X5</accession>
<dbReference type="RefSeq" id="WP_089050330.1">
    <property type="nucleotide sequence ID" value="NZ_FXTV01000004.1"/>
</dbReference>
<name>A0A226H6X5_9FLAO</name>
<dbReference type="Pfam" id="PF03992">
    <property type="entry name" value="ABM"/>
    <property type="match status" value="1"/>
</dbReference>
<dbReference type="Proteomes" id="UP000198345">
    <property type="component" value="Unassembled WGS sequence"/>
</dbReference>
<dbReference type="PANTHER" id="PTHR33336">
    <property type="entry name" value="QUINOL MONOOXYGENASE YGIN-RELATED"/>
    <property type="match status" value="1"/>
</dbReference>
<dbReference type="EMBL" id="MUGW01000026">
    <property type="protein sequence ID" value="OXA89975.1"/>
    <property type="molecule type" value="Genomic_DNA"/>
</dbReference>
<organism evidence="3 4">
    <name type="scientific">Flavobacterium hercynium</name>
    <dbReference type="NCBI Taxonomy" id="387094"/>
    <lineage>
        <taxon>Bacteria</taxon>
        <taxon>Pseudomonadati</taxon>
        <taxon>Bacteroidota</taxon>
        <taxon>Flavobacteriia</taxon>
        <taxon>Flavobacteriales</taxon>
        <taxon>Flavobacteriaceae</taxon>
        <taxon>Flavobacterium</taxon>
    </lineage>
</organism>
<feature type="signal peptide" evidence="1">
    <location>
        <begin position="1"/>
        <end position="26"/>
    </location>
</feature>
<dbReference type="OrthoDB" id="9812754at2"/>